<evidence type="ECO:0000256" key="7">
    <source>
        <dbReference type="ARBA" id="ARBA00023136"/>
    </source>
</evidence>
<evidence type="ECO:0000313" key="11">
    <source>
        <dbReference type="Proteomes" id="UP001157160"/>
    </source>
</evidence>
<evidence type="ECO:0000256" key="6">
    <source>
        <dbReference type="ARBA" id="ARBA00023010"/>
    </source>
</evidence>
<evidence type="ECO:0000256" key="4">
    <source>
        <dbReference type="ARBA" id="ARBA00022927"/>
    </source>
</evidence>
<dbReference type="Proteomes" id="UP001157160">
    <property type="component" value="Unassembled WGS sequence"/>
</dbReference>
<reference evidence="10 11" key="1">
    <citation type="journal article" date="2014" name="Int. J. Syst. Evol. Microbiol.">
        <title>Complete genome sequence of Corynebacterium casei LMG S-19264T (=DSM 44701T), isolated from a smear-ripened cheese.</title>
        <authorList>
            <consortium name="US DOE Joint Genome Institute (JGI-PGF)"/>
            <person name="Walter F."/>
            <person name="Albersmeier A."/>
            <person name="Kalinowski J."/>
            <person name="Ruckert C."/>
        </authorList>
    </citation>
    <scope>NUCLEOTIDE SEQUENCE [LARGE SCALE GENOMIC DNA]</scope>
    <source>
        <strain evidence="10 11">NBRC 112289</strain>
    </source>
</reference>
<dbReference type="InterPro" id="IPR003369">
    <property type="entry name" value="TatA/B/E"/>
</dbReference>
<dbReference type="GO" id="GO:0015031">
    <property type="term" value="P:protein transport"/>
    <property type="evidence" value="ECO:0007669"/>
    <property type="project" value="UniProtKB-KW"/>
</dbReference>
<keyword evidence="5 9" id="KW-1133">Transmembrane helix</keyword>
<dbReference type="AlphaFoldDB" id="A0AA37UGH4"/>
<keyword evidence="4" id="KW-0653">Protein transport</keyword>
<evidence type="ECO:0000313" key="10">
    <source>
        <dbReference type="EMBL" id="GMA27476.1"/>
    </source>
</evidence>
<organism evidence="10 11">
    <name type="scientific">Arenivirga flava</name>
    <dbReference type="NCBI Taxonomy" id="1930060"/>
    <lineage>
        <taxon>Bacteria</taxon>
        <taxon>Bacillati</taxon>
        <taxon>Actinomycetota</taxon>
        <taxon>Actinomycetes</taxon>
        <taxon>Micrococcales</taxon>
        <taxon>Microbacteriaceae</taxon>
        <taxon>Arenivirga</taxon>
    </lineage>
</organism>
<dbReference type="RefSeq" id="WP_284230115.1">
    <property type="nucleotide sequence ID" value="NZ_BSUL01000001.1"/>
</dbReference>
<keyword evidence="3 9" id="KW-0812">Transmembrane</keyword>
<comment type="subcellular location">
    <subcellularLocation>
        <location evidence="1">Membrane</location>
        <topology evidence="1">Single-pass membrane protein</topology>
    </subcellularLocation>
</comment>
<name>A0AA37UGH4_9MICO</name>
<dbReference type="EMBL" id="BSUL01000001">
    <property type="protein sequence ID" value="GMA27476.1"/>
    <property type="molecule type" value="Genomic_DNA"/>
</dbReference>
<keyword evidence="11" id="KW-1185">Reference proteome</keyword>
<sequence>MPSHFIGPVGIVIVVLIILLFAAPKLPVLAKSIAQSLNIFKSEVGKKDEPKADGTGGPGTAPTGGTPTGSGTDEPKS</sequence>
<evidence type="ECO:0008006" key="12">
    <source>
        <dbReference type="Google" id="ProtNLM"/>
    </source>
</evidence>
<evidence type="ECO:0000256" key="9">
    <source>
        <dbReference type="SAM" id="Phobius"/>
    </source>
</evidence>
<proteinExistence type="predicted"/>
<keyword evidence="7 9" id="KW-0472">Membrane</keyword>
<accession>A0AA37UGH4</accession>
<keyword evidence="6" id="KW-0811">Translocation</keyword>
<dbReference type="GO" id="GO:0016020">
    <property type="term" value="C:membrane"/>
    <property type="evidence" value="ECO:0007669"/>
    <property type="project" value="UniProtKB-ARBA"/>
</dbReference>
<feature type="region of interest" description="Disordered" evidence="8">
    <location>
        <begin position="44"/>
        <end position="77"/>
    </location>
</feature>
<evidence type="ECO:0000256" key="1">
    <source>
        <dbReference type="ARBA" id="ARBA00004167"/>
    </source>
</evidence>
<feature type="transmembrane region" description="Helical" evidence="9">
    <location>
        <begin position="6"/>
        <end position="23"/>
    </location>
</feature>
<comment type="caution">
    <text evidence="10">The sequence shown here is derived from an EMBL/GenBank/DDBJ whole genome shotgun (WGS) entry which is preliminary data.</text>
</comment>
<dbReference type="Pfam" id="PF02416">
    <property type="entry name" value="TatA_B_E"/>
    <property type="match status" value="1"/>
</dbReference>
<dbReference type="Gene3D" id="1.20.5.3310">
    <property type="match status" value="1"/>
</dbReference>
<evidence type="ECO:0000256" key="2">
    <source>
        <dbReference type="ARBA" id="ARBA00022448"/>
    </source>
</evidence>
<feature type="compositionally biased region" description="Low complexity" evidence="8">
    <location>
        <begin position="60"/>
        <end position="77"/>
    </location>
</feature>
<protein>
    <recommendedName>
        <fullName evidence="12">Sec-independent protein translocase protein TatA</fullName>
    </recommendedName>
</protein>
<gene>
    <name evidence="10" type="ORF">GCM10025874_07290</name>
</gene>
<evidence type="ECO:0000256" key="3">
    <source>
        <dbReference type="ARBA" id="ARBA00022692"/>
    </source>
</evidence>
<keyword evidence="2" id="KW-0813">Transport</keyword>
<evidence type="ECO:0000256" key="8">
    <source>
        <dbReference type="SAM" id="MobiDB-lite"/>
    </source>
</evidence>
<evidence type="ECO:0000256" key="5">
    <source>
        <dbReference type="ARBA" id="ARBA00022989"/>
    </source>
</evidence>